<geneLocation type="plasmid" evidence="1">
    <name>II</name>
</geneLocation>
<dbReference type="AlphaFoldDB" id="A0A375INP4"/>
<organism evidence="1 2">
    <name type="scientific">Cupriavidus taiwanensis</name>
    <dbReference type="NCBI Taxonomy" id="164546"/>
    <lineage>
        <taxon>Bacteria</taxon>
        <taxon>Pseudomonadati</taxon>
        <taxon>Pseudomonadota</taxon>
        <taxon>Betaproteobacteria</taxon>
        <taxon>Burkholderiales</taxon>
        <taxon>Burkholderiaceae</taxon>
        <taxon>Cupriavidus</taxon>
    </lineage>
</organism>
<sequence>MLRIITSGHVIARSGTGHGSDAPGTHTMVLVADARCCGVYAAHGAPSPGTGAARG</sequence>
<dbReference type="Proteomes" id="UP000255505">
    <property type="component" value="Plasmid II"/>
</dbReference>
<name>A0A375INP4_9BURK</name>
<protein>
    <submittedName>
        <fullName evidence="1">Uncharacterized protein</fullName>
    </submittedName>
</protein>
<keyword evidence="1" id="KW-0614">Plasmid</keyword>
<proteinExistence type="predicted"/>
<gene>
    <name evidence="1" type="ORF">CT19425_MP60107</name>
</gene>
<evidence type="ECO:0000313" key="2">
    <source>
        <dbReference type="Proteomes" id="UP000255505"/>
    </source>
</evidence>
<dbReference type="EMBL" id="LT991977">
    <property type="protein sequence ID" value="SPK75731.1"/>
    <property type="molecule type" value="Genomic_DNA"/>
</dbReference>
<evidence type="ECO:0000313" key="1">
    <source>
        <dbReference type="EMBL" id="SPK75731.1"/>
    </source>
</evidence>
<accession>A0A375INP4</accession>
<reference evidence="1 2" key="1">
    <citation type="submission" date="2018-01" db="EMBL/GenBank/DDBJ databases">
        <authorList>
            <person name="Gaut B.S."/>
            <person name="Morton B.R."/>
            <person name="Clegg M.T."/>
            <person name="Duvall M.R."/>
        </authorList>
    </citation>
    <scope>NUCLEOTIDE SEQUENCE [LARGE SCALE GENOMIC DNA]</scope>
    <source>
        <strain evidence="1">Cupriavidus taiwanensis LMG 19425</strain>
        <plasmid evidence="2">Plasmid ii</plasmid>
    </source>
</reference>